<dbReference type="EMBL" id="WSFO01000006">
    <property type="protein sequence ID" value="KAE9629706.1"/>
    <property type="molecule type" value="Genomic_DNA"/>
</dbReference>
<protein>
    <submittedName>
        <fullName evidence="1">Uncharacterized protein</fullName>
    </submittedName>
</protein>
<evidence type="ECO:0000313" key="1">
    <source>
        <dbReference type="EMBL" id="KAE9629706.1"/>
    </source>
</evidence>
<name>A0A6A4RJI8_9RHOB</name>
<proteinExistence type="predicted"/>
<organism evidence="1 2">
    <name type="scientific">Parasedimentitalea maritima</name>
    <dbReference type="NCBI Taxonomy" id="2578117"/>
    <lineage>
        <taxon>Bacteria</taxon>
        <taxon>Pseudomonadati</taxon>
        <taxon>Pseudomonadota</taxon>
        <taxon>Alphaproteobacteria</taxon>
        <taxon>Rhodobacterales</taxon>
        <taxon>Paracoccaceae</taxon>
        <taxon>Parasedimentitalea</taxon>
    </lineage>
</organism>
<accession>A0A6A4RJI8</accession>
<comment type="caution">
    <text evidence="1">The sequence shown here is derived from an EMBL/GenBank/DDBJ whole genome shotgun (WGS) entry which is preliminary data.</text>
</comment>
<reference evidence="1 2" key="1">
    <citation type="submission" date="2019-12" db="EMBL/GenBank/DDBJ databases">
        <authorList>
            <person name="Zhang Y.-J."/>
        </authorList>
    </citation>
    <scope>NUCLEOTIDE SEQUENCE [LARGE SCALE GENOMIC DNA]</scope>
    <source>
        <strain evidence="1 2">H18S-6</strain>
    </source>
</reference>
<gene>
    <name evidence="1" type="ORF">GP644_11890</name>
</gene>
<dbReference type="Proteomes" id="UP000441586">
    <property type="component" value="Unassembled WGS sequence"/>
</dbReference>
<dbReference type="AlphaFoldDB" id="A0A6A4RJI8"/>
<sequence>MFPASLSHFVGIAPAHVLDQCAVCCRPRRNWLRQPQVMTEQAALTRISGALEQLVLEAD</sequence>
<evidence type="ECO:0000313" key="2">
    <source>
        <dbReference type="Proteomes" id="UP000441586"/>
    </source>
</evidence>